<protein>
    <submittedName>
        <fullName evidence="1">Uncharacterized protein</fullName>
    </submittedName>
</protein>
<accession>A0A182JFS3</accession>
<name>A0A182JFS3_ANOAO</name>
<evidence type="ECO:0000313" key="1">
    <source>
        <dbReference type="EnsemblMetazoa" id="AATE017247-PA.1"/>
    </source>
</evidence>
<dbReference type="VEuPathDB" id="VectorBase:AATE017247"/>
<proteinExistence type="predicted"/>
<reference evidence="1" key="1">
    <citation type="submission" date="2022-08" db="UniProtKB">
        <authorList>
            <consortium name="EnsemblMetazoa"/>
        </authorList>
    </citation>
    <scope>IDENTIFICATION</scope>
    <source>
        <strain evidence="1">EBRO</strain>
    </source>
</reference>
<organism evidence="1">
    <name type="scientific">Anopheles atroparvus</name>
    <name type="common">European mosquito</name>
    <dbReference type="NCBI Taxonomy" id="41427"/>
    <lineage>
        <taxon>Eukaryota</taxon>
        <taxon>Metazoa</taxon>
        <taxon>Ecdysozoa</taxon>
        <taxon>Arthropoda</taxon>
        <taxon>Hexapoda</taxon>
        <taxon>Insecta</taxon>
        <taxon>Pterygota</taxon>
        <taxon>Neoptera</taxon>
        <taxon>Endopterygota</taxon>
        <taxon>Diptera</taxon>
        <taxon>Nematocera</taxon>
        <taxon>Culicoidea</taxon>
        <taxon>Culicidae</taxon>
        <taxon>Anophelinae</taxon>
        <taxon>Anopheles</taxon>
    </lineage>
</organism>
<sequence>MAATLPCGAPRSACAILIRADSHPTASSSPLGLRSIGAISRWRFSPSQAKRDLSDSHSSLMASFSRGSMRSTSPVRVPTTMLLPSASSTSIDSVLRISHGRATKLYGLLVSAPTGHRSITLPDSSERNSFSTYVPTCISSPRPVVPKSSTPATSDAKRMQRVQWMHRVMMVLISGPMSLSSTARLPVCCISVKRDRSEPNAIAWSWRSHSPPWSQMGQSSGWFISRNSMTPSRALRVISELVWMRQPFITGMAQAATGLVAGHREPLVVAEARNFDTNLCRGLQHRGARIHHHRLAVDEHFDLFRQLRSQGALALAPEWCFEGFGKNSASSVAKESCETAIEVCHAVRGIEDRPEHEQAGAGMDFKLVICTNRLGKRQKHSDRIANALPVQPGKRSS</sequence>
<dbReference type="AlphaFoldDB" id="A0A182JFS3"/>
<dbReference type="EnsemblMetazoa" id="AATE017247-RA">
    <property type="protein sequence ID" value="AATE017247-PA.1"/>
    <property type="gene ID" value="AATE017247"/>
</dbReference>